<name>A0A507FFQ3_9FUNG</name>
<feature type="region of interest" description="Disordered" evidence="2">
    <location>
        <begin position="1"/>
        <end position="69"/>
    </location>
</feature>
<dbReference type="AlphaFoldDB" id="A0A507FFQ3"/>
<reference evidence="3 4" key="1">
    <citation type="journal article" date="2019" name="Sci. Rep.">
        <title>Comparative genomics of chytrid fungi reveal insights into the obligate biotrophic and pathogenic lifestyle of Synchytrium endobioticum.</title>
        <authorList>
            <person name="van de Vossenberg B.T.L.H."/>
            <person name="Warris S."/>
            <person name="Nguyen H.D.T."/>
            <person name="van Gent-Pelzer M.P.E."/>
            <person name="Joly D.L."/>
            <person name="van de Geest H.C."/>
            <person name="Bonants P.J.M."/>
            <person name="Smith D.S."/>
            <person name="Levesque C.A."/>
            <person name="van der Lee T.A.J."/>
        </authorList>
    </citation>
    <scope>NUCLEOTIDE SEQUENCE [LARGE SCALE GENOMIC DNA]</scope>
    <source>
        <strain evidence="3 4">CBS 675.73</strain>
    </source>
</reference>
<evidence type="ECO:0000256" key="2">
    <source>
        <dbReference type="SAM" id="MobiDB-lite"/>
    </source>
</evidence>
<protein>
    <recommendedName>
        <fullName evidence="5">Protein FAM72</fullName>
    </recommendedName>
</protein>
<evidence type="ECO:0000313" key="3">
    <source>
        <dbReference type="EMBL" id="TPX74387.1"/>
    </source>
</evidence>
<dbReference type="InterPro" id="IPR026768">
    <property type="entry name" value="YPEH2ZP"/>
</dbReference>
<evidence type="ECO:0000313" key="4">
    <source>
        <dbReference type="Proteomes" id="UP000320333"/>
    </source>
</evidence>
<dbReference type="PANTHER" id="PTHR31841">
    <property type="entry name" value="PROTEIN FAM72A-RELATED"/>
    <property type="match status" value="1"/>
</dbReference>
<comment type="similarity">
    <text evidence="1">Belongs to the FAM72 family.</text>
</comment>
<keyword evidence="4" id="KW-1185">Reference proteome</keyword>
<gene>
    <name evidence="3" type="ORF">CcCBS67573_g04331</name>
</gene>
<dbReference type="Pfam" id="PF14976">
    <property type="entry name" value="YPEH2ZP"/>
    <property type="match status" value="1"/>
</dbReference>
<feature type="compositionally biased region" description="Low complexity" evidence="2">
    <location>
        <begin position="52"/>
        <end position="69"/>
    </location>
</feature>
<dbReference type="PANTHER" id="PTHR31841:SF1">
    <property type="entry name" value="PROTEIN FAM72A-RELATED"/>
    <property type="match status" value="1"/>
</dbReference>
<dbReference type="OrthoDB" id="2526683at2759"/>
<evidence type="ECO:0008006" key="5">
    <source>
        <dbReference type="Google" id="ProtNLM"/>
    </source>
</evidence>
<evidence type="ECO:0000256" key="1">
    <source>
        <dbReference type="ARBA" id="ARBA00006888"/>
    </source>
</evidence>
<organism evidence="3 4">
    <name type="scientific">Chytriomyces confervae</name>
    <dbReference type="NCBI Taxonomy" id="246404"/>
    <lineage>
        <taxon>Eukaryota</taxon>
        <taxon>Fungi</taxon>
        <taxon>Fungi incertae sedis</taxon>
        <taxon>Chytridiomycota</taxon>
        <taxon>Chytridiomycota incertae sedis</taxon>
        <taxon>Chytridiomycetes</taxon>
        <taxon>Chytridiales</taxon>
        <taxon>Chytriomycetaceae</taxon>
        <taxon>Chytriomyces</taxon>
    </lineage>
</organism>
<feature type="compositionally biased region" description="Polar residues" evidence="2">
    <location>
        <begin position="37"/>
        <end position="51"/>
    </location>
</feature>
<dbReference type="EMBL" id="QEAP01000128">
    <property type="protein sequence ID" value="TPX74387.1"/>
    <property type="molecule type" value="Genomic_DNA"/>
</dbReference>
<dbReference type="Proteomes" id="UP000320333">
    <property type="component" value="Unassembled WGS sequence"/>
</dbReference>
<accession>A0A507FFQ3</accession>
<comment type="caution">
    <text evidence="3">The sequence shown here is derived from an EMBL/GenBank/DDBJ whole genome shotgun (WGS) entry which is preliminary data.</text>
</comment>
<proteinExistence type="inferred from homology"/>
<dbReference type="GO" id="GO:0005829">
    <property type="term" value="C:cytosol"/>
    <property type="evidence" value="ECO:0007669"/>
    <property type="project" value="UniProtKB-ARBA"/>
</dbReference>
<sequence length="262" mass="28019">MVAHQSSSARRELSSITAHPIQRSPPNGSLMFPVPGSMSNSHASARSNSTATVPTSSPPRRVSSTPNSTAAATFRSVSLSNISTRVSVTAPSTLHPTTSDTALTSASDALETLDDAASMTRSNAQQSTFPQPGPSVHPQFRSKAAILLGNTKVELYSTDSPPTGVQLVFDDYTTPNCQCRIRDVACLGCGNVVGYHVTMPCGQCLESCNNGHFWMFQSEEVDPIDRFERDGTKTLRWANVKCPLQDQAEAEDGATSVETVLR</sequence>